<accession>A0ABQ8IZF7</accession>
<dbReference type="EMBL" id="NJHN03000095">
    <property type="protein sequence ID" value="KAH9415683.1"/>
    <property type="molecule type" value="Genomic_DNA"/>
</dbReference>
<evidence type="ECO:0000313" key="2">
    <source>
        <dbReference type="Proteomes" id="UP000887458"/>
    </source>
</evidence>
<dbReference type="Proteomes" id="UP000887458">
    <property type="component" value="Unassembled WGS sequence"/>
</dbReference>
<evidence type="ECO:0000313" key="1">
    <source>
        <dbReference type="EMBL" id="KAH9415683.1"/>
    </source>
</evidence>
<reference evidence="1 2" key="1">
    <citation type="journal article" date="2018" name="J. Allergy Clin. Immunol.">
        <title>High-quality assembly of Dermatophagoides pteronyssinus genome and transcriptome reveals a wide range of novel allergens.</title>
        <authorList>
            <person name="Liu X.Y."/>
            <person name="Yang K.Y."/>
            <person name="Wang M.Q."/>
            <person name="Kwok J.S."/>
            <person name="Zeng X."/>
            <person name="Yang Z."/>
            <person name="Xiao X.J."/>
            <person name="Lau C.P."/>
            <person name="Li Y."/>
            <person name="Huang Z.M."/>
            <person name="Ba J.G."/>
            <person name="Yim A.K."/>
            <person name="Ouyang C.Y."/>
            <person name="Ngai S.M."/>
            <person name="Chan T.F."/>
            <person name="Leung E.L."/>
            <person name="Liu L."/>
            <person name="Liu Z.G."/>
            <person name="Tsui S.K."/>
        </authorList>
    </citation>
    <scope>NUCLEOTIDE SEQUENCE [LARGE SCALE GENOMIC DNA]</scope>
    <source>
        <strain evidence="1">Derp</strain>
    </source>
</reference>
<keyword evidence="2" id="KW-1185">Reference proteome</keyword>
<organism evidence="1 2">
    <name type="scientific">Dermatophagoides pteronyssinus</name>
    <name type="common">European house dust mite</name>
    <dbReference type="NCBI Taxonomy" id="6956"/>
    <lineage>
        <taxon>Eukaryota</taxon>
        <taxon>Metazoa</taxon>
        <taxon>Ecdysozoa</taxon>
        <taxon>Arthropoda</taxon>
        <taxon>Chelicerata</taxon>
        <taxon>Arachnida</taxon>
        <taxon>Acari</taxon>
        <taxon>Acariformes</taxon>
        <taxon>Sarcoptiformes</taxon>
        <taxon>Astigmata</taxon>
        <taxon>Psoroptidia</taxon>
        <taxon>Analgoidea</taxon>
        <taxon>Pyroglyphidae</taxon>
        <taxon>Dermatophagoidinae</taxon>
        <taxon>Dermatophagoides</taxon>
    </lineage>
</organism>
<proteinExistence type="predicted"/>
<protein>
    <submittedName>
        <fullName evidence="1">Uncharacterized protein</fullName>
    </submittedName>
</protein>
<gene>
    <name evidence="1" type="ORF">DERP_000173</name>
</gene>
<comment type="caution">
    <text evidence="1">The sequence shown here is derived from an EMBL/GenBank/DDBJ whole genome shotgun (WGS) entry which is preliminary data.</text>
</comment>
<name>A0ABQ8IZF7_DERPT</name>
<reference evidence="1 2" key="2">
    <citation type="journal article" date="2022" name="Mol. Biol. Evol.">
        <title>Comparative Genomics Reveals Insights into the Divergent Evolution of Astigmatic Mites and Household Pest Adaptations.</title>
        <authorList>
            <person name="Xiong Q."/>
            <person name="Wan A.T."/>
            <person name="Liu X."/>
            <person name="Fung C.S."/>
            <person name="Xiao X."/>
            <person name="Malainual N."/>
            <person name="Hou J."/>
            <person name="Wang L."/>
            <person name="Wang M."/>
            <person name="Yang K.Y."/>
            <person name="Cui Y."/>
            <person name="Leung E.L."/>
            <person name="Nong W."/>
            <person name="Shin S.K."/>
            <person name="Au S.W."/>
            <person name="Jeong K.Y."/>
            <person name="Chew F.T."/>
            <person name="Hui J.H."/>
            <person name="Leung T.F."/>
            <person name="Tungtrongchitr A."/>
            <person name="Zhong N."/>
            <person name="Liu Z."/>
            <person name="Tsui S.K."/>
        </authorList>
    </citation>
    <scope>NUCLEOTIDE SEQUENCE [LARGE SCALE GENOMIC DNA]</scope>
    <source>
        <strain evidence="1">Derp</strain>
    </source>
</reference>
<sequence>MDARTEINYILKTLLVDLKENFSEEFDQMKLYRNVAFIEKKGGQLLEKFNGIMDKVVLQLNSRVEAIQREDKLEQDLIMNDGSSDVLMKIITDMNKIEKLNEAILETTVKNKAIDEKKNDLKQALEILNSEPLKTMDQLLQQIQQTLE</sequence>